<comment type="function">
    <text evidence="5">Catalyzes the interconversion of L-alanine and D-alanine. May also act on other amino acids.</text>
</comment>
<dbReference type="EMBL" id="JAJEQC010000022">
    <property type="protein sequence ID" value="MCC2137990.1"/>
    <property type="molecule type" value="Genomic_DNA"/>
</dbReference>
<evidence type="ECO:0000256" key="5">
    <source>
        <dbReference type="HAMAP-Rule" id="MF_01201"/>
    </source>
</evidence>
<dbReference type="SMART" id="SM01005">
    <property type="entry name" value="Ala_racemase_C"/>
    <property type="match status" value="1"/>
</dbReference>
<dbReference type="FunFam" id="3.20.20.10:FF:000002">
    <property type="entry name" value="Alanine racemase"/>
    <property type="match status" value="1"/>
</dbReference>
<dbReference type="InterPro" id="IPR029066">
    <property type="entry name" value="PLP-binding_barrel"/>
</dbReference>
<keyword evidence="3 5" id="KW-0663">Pyridoxal phosphate</keyword>
<name>A0AAE3DI79_9FIRM</name>
<dbReference type="GO" id="GO:0005829">
    <property type="term" value="C:cytosol"/>
    <property type="evidence" value="ECO:0007669"/>
    <property type="project" value="TreeGrafter"/>
</dbReference>
<evidence type="ECO:0000256" key="2">
    <source>
        <dbReference type="ARBA" id="ARBA00001933"/>
    </source>
</evidence>
<accession>A0AAE3DI79</accession>
<dbReference type="PANTHER" id="PTHR30511">
    <property type="entry name" value="ALANINE RACEMASE"/>
    <property type="match status" value="1"/>
</dbReference>
<keyword evidence="4 5" id="KW-0413">Isomerase</keyword>
<evidence type="ECO:0000256" key="1">
    <source>
        <dbReference type="ARBA" id="ARBA00000316"/>
    </source>
</evidence>
<dbReference type="Pfam" id="PF01168">
    <property type="entry name" value="Ala_racemase_N"/>
    <property type="match status" value="1"/>
</dbReference>
<evidence type="ECO:0000313" key="10">
    <source>
        <dbReference type="Proteomes" id="UP001199424"/>
    </source>
</evidence>
<dbReference type="InterPro" id="IPR009006">
    <property type="entry name" value="Ala_racemase/Decarboxylase_C"/>
</dbReference>
<comment type="caution">
    <text evidence="9">The sequence shown here is derived from an EMBL/GenBank/DDBJ whole genome shotgun (WGS) entry which is preliminary data.</text>
</comment>
<feature type="active site" description="Proton acceptor; specific for D-alanine" evidence="5">
    <location>
        <position position="39"/>
    </location>
</feature>
<dbReference type="PRINTS" id="PR00992">
    <property type="entry name" value="ALARACEMASE"/>
</dbReference>
<dbReference type="Proteomes" id="UP001199424">
    <property type="component" value="Unassembled WGS sequence"/>
</dbReference>
<dbReference type="PANTHER" id="PTHR30511:SF0">
    <property type="entry name" value="ALANINE RACEMASE, CATABOLIC-RELATED"/>
    <property type="match status" value="1"/>
</dbReference>
<proteinExistence type="inferred from homology"/>
<feature type="modified residue" description="N6-(pyridoxal phosphate)lysine" evidence="5 6">
    <location>
        <position position="39"/>
    </location>
</feature>
<comment type="cofactor">
    <cofactor evidence="2 5 6">
        <name>pyridoxal 5'-phosphate</name>
        <dbReference type="ChEBI" id="CHEBI:597326"/>
    </cofactor>
</comment>
<dbReference type="NCBIfam" id="TIGR00492">
    <property type="entry name" value="alr"/>
    <property type="match status" value="1"/>
</dbReference>
<dbReference type="InterPro" id="IPR011079">
    <property type="entry name" value="Ala_racemase_C"/>
</dbReference>
<comment type="similarity">
    <text evidence="5">Belongs to the alanine racemase family.</text>
</comment>
<comment type="pathway">
    <text evidence="5">Amino-acid biosynthesis; D-alanine biosynthesis; D-alanine from L-alanine: step 1/1.</text>
</comment>
<dbReference type="CDD" id="cd00430">
    <property type="entry name" value="PLPDE_III_AR"/>
    <property type="match status" value="1"/>
</dbReference>
<dbReference type="AlphaFoldDB" id="A0AAE3DI79"/>
<evidence type="ECO:0000256" key="3">
    <source>
        <dbReference type="ARBA" id="ARBA00022898"/>
    </source>
</evidence>
<sequence length="397" mass="43695">MDILQKRTWAQIDLDAAAHNFKEIRRYVGNRSMVCCVIKADAYGHGAVRMAEEYEALGADWLALSNIEEALQVRRAGIKLPLLVLGYTPAEAADVLAENDIAQCAYSAEYCAALSENAVKSGVKVKIHVKVDTGMSRLGFYFQDIERDKEAVSVVAEACRRPGLIPEGIFTHFAVADGGENGKAFTLKQFSCFMALIAELEKQGVTFKIHHCANSGAILDYPEMHLDMVRAGVILYGMEPSLCVEHHADFRPVLSLHSVISHVKEIEPGSDISYDRTFTAKERMRVATIPVGYADGYSRRLSNRGSVLIHGTRCPILGKVCMDQCMVDVSAVPQAKVGDTVTLIGRDGEDEITAAEIAGIMETIHYEVVCDISKRVTRVYLKNGKEVSVLDCILDKY</sequence>
<dbReference type="Pfam" id="PF00842">
    <property type="entry name" value="Ala_racemase_C"/>
    <property type="match status" value="1"/>
</dbReference>
<evidence type="ECO:0000259" key="8">
    <source>
        <dbReference type="SMART" id="SM01005"/>
    </source>
</evidence>
<dbReference type="HAMAP" id="MF_01201">
    <property type="entry name" value="Ala_racemase"/>
    <property type="match status" value="1"/>
</dbReference>
<feature type="active site" description="Proton acceptor; specific for L-alanine" evidence="5">
    <location>
        <position position="274"/>
    </location>
</feature>
<keyword evidence="10" id="KW-1185">Reference proteome</keyword>
<evidence type="ECO:0000256" key="4">
    <source>
        <dbReference type="ARBA" id="ARBA00023235"/>
    </source>
</evidence>
<dbReference type="GO" id="GO:0009252">
    <property type="term" value="P:peptidoglycan biosynthetic process"/>
    <property type="evidence" value="ECO:0007669"/>
    <property type="project" value="TreeGrafter"/>
</dbReference>
<dbReference type="GO" id="GO:0030632">
    <property type="term" value="P:D-alanine biosynthetic process"/>
    <property type="evidence" value="ECO:0007669"/>
    <property type="project" value="UniProtKB-UniRule"/>
</dbReference>
<gene>
    <name evidence="9" type="primary">alr</name>
    <name evidence="9" type="ORF">LKD31_13410</name>
</gene>
<dbReference type="Gene3D" id="2.40.37.10">
    <property type="entry name" value="Lyase, Ornithine Decarboxylase, Chain A, domain 1"/>
    <property type="match status" value="1"/>
</dbReference>
<dbReference type="InterPro" id="IPR020622">
    <property type="entry name" value="Ala_racemase_pyridoxalP-BS"/>
</dbReference>
<dbReference type="PROSITE" id="PS00395">
    <property type="entry name" value="ALANINE_RACEMASE"/>
    <property type="match status" value="1"/>
</dbReference>
<feature type="binding site" evidence="5 7">
    <location>
        <position position="137"/>
    </location>
    <ligand>
        <name>substrate</name>
    </ligand>
</feature>
<organism evidence="9 10">
    <name type="scientific">Hominenteromicrobium mulieris</name>
    <dbReference type="NCBI Taxonomy" id="2885357"/>
    <lineage>
        <taxon>Bacteria</taxon>
        <taxon>Bacillati</taxon>
        <taxon>Bacillota</taxon>
        <taxon>Clostridia</taxon>
        <taxon>Eubacteriales</taxon>
        <taxon>Oscillospiraceae</taxon>
        <taxon>Hominenteromicrobium</taxon>
    </lineage>
</organism>
<dbReference type="InterPro" id="IPR000821">
    <property type="entry name" value="Ala_racemase"/>
</dbReference>
<protein>
    <recommendedName>
        <fullName evidence="5">Alanine racemase</fullName>
        <ecNumber evidence="5">5.1.1.1</ecNumber>
    </recommendedName>
</protein>
<reference evidence="9" key="1">
    <citation type="submission" date="2021-10" db="EMBL/GenBank/DDBJ databases">
        <title>Anaerobic single-cell dispensing facilitates the cultivation of human gut bacteria.</title>
        <authorList>
            <person name="Afrizal A."/>
        </authorList>
    </citation>
    <scope>NUCLEOTIDE SEQUENCE</scope>
    <source>
        <strain evidence="9">CLA-AA-H250</strain>
    </source>
</reference>
<dbReference type="SUPFAM" id="SSF51419">
    <property type="entry name" value="PLP-binding barrel"/>
    <property type="match status" value="1"/>
</dbReference>
<feature type="binding site" evidence="5 7">
    <location>
        <position position="322"/>
    </location>
    <ligand>
        <name>substrate</name>
    </ligand>
</feature>
<feature type="domain" description="Alanine racemase C-terminal" evidence="8">
    <location>
        <begin position="253"/>
        <end position="381"/>
    </location>
</feature>
<evidence type="ECO:0000313" key="9">
    <source>
        <dbReference type="EMBL" id="MCC2137990.1"/>
    </source>
</evidence>
<comment type="catalytic activity">
    <reaction evidence="1 5">
        <text>L-alanine = D-alanine</text>
        <dbReference type="Rhea" id="RHEA:20249"/>
        <dbReference type="ChEBI" id="CHEBI:57416"/>
        <dbReference type="ChEBI" id="CHEBI:57972"/>
        <dbReference type="EC" id="5.1.1.1"/>
    </reaction>
</comment>
<dbReference type="GO" id="GO:0030170">
    <property type="term" value="F:pyridoxal phosphate binding"/>
    <property type="evidence" value="ECO:0007669"/>
    <property type="project" value="UniProtKB-UniRule"/>
</dbReference>
<dbReference type="SUPFAM" id="SSF50621">
    <property type="entry name" value="Alanine racemase C-terminal domain-like"/>
    <property type="match status" value="1"/>
</dbReference>
<dbReference type="GO" id="GO:0008784">
    <property type="term" value="F:alanine racemase activity"/>
    <property type="evidence" value="ECO:0007669"/>
    <property type="project" value="UniProtKB-UniRule"/>
</dbReference>
<evidence type="ECO:0000256" key="7">
    <source>
        <dbReference type="PIRSR" id="PIRSR600821-52"/>
    </source>
</evidence>
<dbReference type="InterPro" id="IPR001608">
    <property type="entry name" value="Ala_racemase_N"/>
</dbReference>
<dbReference type="RefSeq" id="WP_308450103.1">
    <property type="nucleotide sequence ID" value="NZ_JAJEQC010000022.1"/>
</dbReference>
<dbReference type="EC" id="5.1.1.1" evidence="5"/>
<dbReference type="Gene3D" id="3.20.20.10">
    <property type="entry name" value="Alanine racemase"/>
    <property type="match status" value="1"/>
</dbReference>
<evidence type="ECO:0000256" key="6">
    <source>
        <dbReference type="PIRSR" id="PIRSR600821-50"/>
    </source>
</evidence>
<dbReference type="FunFam" id="2.40.37.10:FF:000006">
    <property type="entry name" value="Alanine racemase"/>
    <property type="match status" value="1"/>
</dbReference>